<feature type="binding site" evidence="18">
    <location>
        <position position="317"/>
    </location>
    <ligand>
        <name>ATP</name>
        <dbReference type="ChEBI" id="CHEBI:30616"/>
    </ligand>
</feature>
<evidence type="ECO:0000313" key="22">
    <source>
        <dbReference type="Proteomes" id="UP000184383"/>
    </source>
</evidence>
<evidence type="ECO:0000256" key="4">
    <source>
        <dbReference type="ARBA" id="ARBA00005150"/>
    </source>
</evidence>
<protein>
    <recommendedName>
        <fullName evidence="17">Folylpolyglutamate synthase</fullName>
        <ecNumber evidence="17">6.3.2.17</ecNumber>
    </recommendedName>
    <alternativeName>
        <fullName evidence="17">Folylpoly-gamma-glutamate synthetase</fullName>
    </alternativeName>
    <alternativeName>
        <fullName evidence="17">Tetrahydrofolylpolyglutamate synthase</fullName>
    </alternativeName>
</protein>
<evidence type="ECO:0000313" key="21">
    <source>
        <dbReference type="EMBL" id="OJJ38106.1"/>
    </source>
</evidence>
<evidence type="ECO:0000256" key="5">
    <source>
        <dbReference type="ARBA" id="ARBA00008276"/>
    </source>
</evidence>
<dbReference type="GO" id="GO:0006730">
    <property type="term" value="P:one-carbon metabolic process"/>
    <property type="evidence" value="ECO:0007669"/>
    <property type="project" value="UniProtKB-KW"/>
</dbReference>
<keyword evidence="15" id="KW-0472">Membrane</keyword>
<evidence type="ECO:0000256" key="18">
    <source>
        <dbReference type="PIRSR" id="PIRSR038895-1"/>
    </source>
</evidence>
<dbReference type="GO" id="GO:0005829">
    <property type="term" value="C:cytosol"/>
    <property type="evidence" value="ECO:0007669"/>
    <property type="project" value="TreeGrafter"/>
</dbReference>
<feature type="binding site" evidence="18">
    <location>
        <position position="331"/>
    </location>
    <ligand>
        <name>ATP</name>
        <dbReference type="ChEBI" id="CHEBI:30616"/>
    </ligand>
</feature>
<dbReference type="SUPFAM" id="SSF53244">
    <property type="entry name" value="MurD-like peptide ligases, peptide-binding domain"/>
    <property type="match status" value="1"/>
</dbReference>
<dbReference type="InterPro" id="IPR036615">
    <property type="entry name" value="Mur_ligase_C_dom_sf"/>
</dbReference>
<dbReference type="SUPFAM" id="SSF53623">
    <property type="entry name" value="MurD-like peptide ligases, catalytic domain"/>
    <property type="match status" value="1"/>
</dbReference>
<dbReference type="GO" id="GO:0005759">
    <property type="term" value="C:mitochondrial matrix"/>
    <property type="evidence" value="ECO:0007669"/>
    <property type="project" value="UniProtKB-SubCell"/>
</dbReference>
<evidence type="ECO:0000256" key="11">
    <source>
        <dbReference type="ARBA" id="ARBA00022792"/>
    </source>
</evidence>
<dbReference type="AlphaFoldDB" id="A0A1L9RT17"/>
<keyword evidence="22" id="KW-1185">Reference proteome</keyword>
<evidence type="ECO:0000256" key="14">
    <source>
        <dbReference type="ARBA" id="ARBA00023128"/>
    </source>
</evidence>
<keyword evidence="8 17" id="KW-0436">Ligase</keyword>
<dbReference type="Gene3D" id="3.90.190.20">
    <property type="entry name" value="Mur ligase, C-terminal domain"/>
    <property type="match status" value="1"/>
</dbReference>
<comment type="catalytic activity">
    <reaction evidence="16 17">
        <text>(6S)-5,6,7,8-tetrahydrofolyl-(gamma-L-Glu)(n) + L-glutamate + ATP = (6S)-5,6,7,8-tetrahydrofolyl-(gamma-L-Glu)(n+1) + ADP + phosphate + H(+)</text>
        <dbReference type="Rhea" id="RHEA:10580"/>
        <dbReference type="Rhea" id="RHEA-COMP:14738"/>
        <dbReference type="Rhea" id="RHEA-COMP:14740"/>
        <dbReference type="ChEBI" id="CHEBI:15378"/>
        <dbReference type="ChEBI" id="CHEBI:29985"/>
        <dbReference type="ChEBI" id="CHEBI:30616"/>
        <dbReference type="ChEBI" id="CHEBI:43474"/>
        <dbReference type="ChEBI" id="CHEBI:141005"/>
        <dbReference type="ChEBI" id="CHEBI:456216"/>
        <dbReference type="EC" id="6.3.2.17"/>
    </reaction>
</comment>
<evidence type="ECO:0000256" key="15">
    <source>
        <dbReference type="ARBA" id="ARBA00023136"/>
    </source>
</evidence>
<reference evidence="22" key="1">
    <citation type="journal article" date="2017" name="Genome Biol.">
        <title>Comparative genomics reveals high biological diversity and specific adaptations in the industrially and medically important fungal genus Aspergillus.</title>
        <authorList>
            <person name="de Vries R.P."/>
            <person name="Riley R."/>
            <person name="Wiebenga A."/>
            <person name="Aguilar-Osorio G."/>
            <person name="Amillis S."/>
            <person name="Uchima C.A."/>
            <person name="Anderluh G."/>
            <person name="Asadollahi M."/>
            <person name="Askin M."/>
            <person name="Barry K."/>
            <person name="Battaglia E."/>
            <person name="Bayram O."/>
            <person name="Benocci T."/>
            <person name="Braus-Stromeyer S.A."/>
            <person name="Caldana C."/>
            <person name="Canovas D."/>
            <person name="Cerqueira G.C."/>
            <person name="Chen F."/>
            <person name="Chen W."/>
            <person name="Choi C."/>
            <person name="Clum A."/>
            <person name="Dos Santos R.A."/>
            <person name="Damasio A.R."/>
            <person name="Diallinas G."/>
            <person name="Emri T."/>
            <person name="Fekete E."/>
            <person name="Flipphi M."/>
            <person name="Freyberg S."/>
            <person name="Gallo A."/>
            <person name="Gournas C."/>
            <person name="Habgood R."/>
            <person name="Hainaut M."/>
            <person name="Harispe M.L."/>
            <person name="Henrissat B."/>
            <person name="Hilden K.S."/>
            <person name="Hope R."/>
            <person name="Hossain A."/>
            <person name="Karabika E."/>
            <person name="Karaffa L."/>
            <person name="Karanyi Z."/>
            <person name="Krasevec N."/>
            <person name="Kuo A."/>
            <person name="Kusch H."/>
            <person name="LaButti K."/>
            <person name="Lagendijk E.L."/>
            <person name="Lapidus A."/>
            <person name="Levasseur A."/>
            <person name="Lindquist E."/>
            <person name="Lipzen A."/>
            <person name="Logrieco A.F."/>
            <person name="MacCabe A."/>
            <person name="Maekelae M.R."/>
            <person name="Malavazi I."/>
            <person name="Melin P."/>
            <person name="Meyer V."/>
            <person name="Mielnichuk N."/>
            <person name="Miskei M."/>
            <person name="Molnar A.P."/>
            <person name="Mule G."/>
            <person name="Ngan C.Y."/>
            <person name="Orejas M."/>
            <person name="Orosz E."/>
            <person name="Ouedraogo J.P."/>
            <person name="Overkamp K.M."/>
            <person name="Park H.-S."/>
            <person name="Perrone G."/>
            <person name="Piumi F."/>
            <person name="Punt P.J."/>
            <person name="Ram A.F."/>
            <person name="Ramon A."/>
            <person name="Rauscher S."/>
            <person name="Record E."/>
            <person name="Riano-Pachon D.M."/>
            <person name="Robert V."/>
            <person name="Roehrig J."/>
            <person name="Ruller R."/>
            <person name="Salamov A."/>
            <person name="Salih N.S."/>
            <person name="Samson R.A."/>
            <person name="Sandor E."/>
            <person name="Sanguinetti M."/>
            <person name="Schuetze T."/>
            <person name="Sepcic K."/>
            <person name="Shelest E."/>
            <person name="Sherlock G."/>
            <person name="Sophianopoulou V."/>
            <person name="Squina F.M."/>
            <person name="Sun H."/>
            <person name="Susca A."/>
            <person name="Todd R.B."/>
            <person name="Tsang A."/>
            <person name="Unkles S.E."/>
            <person name="van de Wiele N."/>
            <person name="van Rossen-Uffink D."/>
            <person name="Oliveira J.V."/>
            <person name="Vesth T.C."/>
            <person name="Visser J."/>
            <person name="Yu J.-H."/>
            <person name="Zhou M."/>
            <person name="Andersen M.R."/>
            <person name="Archer D.B."/>
            <person name="Baker S.E."/>
            <person name="Benoit I."/>
            <person name="Brakhage A.A."/>
            <person name="Braus G.H."/>
            <person name="Fischer R."/>
            <person name="Frisvad J.C."/>
            <person name="Goldman G.H."/>
            <person name="Houbraken J."/>
            <person name="Oakley B."/>
            <person name="Pocsi I."/>
            <person name="Scazzocchio C."/>
            <person name="Seiboth B."/>
            <person name="vanKuyk P.A."/>
            <person name="Wortman J."/>
            <person name="Dyer P.S."/>
            <person name="Grigoriev I.V."/>
        </authorList>
    </citation>
    <scope>NUCLEOTIDE SEQUENCE [LARGE SCALE GENOMIC DNA]</scope>
    <source>
        <strain evidence="22">DTO 134E9</strain>
    </source>
</reference>
<keyword evidence="10 18" id="KW-0547">Nucleotide-binding</keyword>
<evidence type="ECO:0000256" key="20">
    <source>
        <dbReference type="SAM" id="MobiDB-lite"/>
    </source>
</evidence>
<keyword evidence="12 18" id="KW-0067">ATP-binding</keyword>
<comment type="function">
    <text evidence="17">Catalyzes conversion of folates to polyglutamate derivatives allowing concentration of folate compounds in the cell and the intracellular retention of these cofactors, which are important substrates for most of the folate-dependent enzymes that are involved in one-carbon transfer reactions involved in purine, pyrimidine and amino acid synthesis.</text>
</comment>
<dbReference type="PANTHER" id="PTHR11136">
    <property type="entry name" value="FOLYLPOLYGLUTAMATE SYNTHASE-RELATED"/>
    <property type="match status" value="1"/>
</dbReference>
<dbReference type="GO" id="GO:0005524">
    <property type="term" value="F:ATP binding"/>
    <property type="evidence" value="ECO:0007669"/>
    <property type="project" value="UniProtKB-KW"/>
</dbReference>
<feature type="binding site" evidence="19">
    <location>
        <position position="178"/>
    </location>
    <ligand>
        <name>Mg(2+)</name>
        <dbReference type="ChEBI" id="CHEBI:18420"/>
        <label>1</label>
    </ligand>
</feature>
<dbReference type="InterPro" id="IPR001645">
    <property type="entry name" value="Folylpolyglutamate_synth"/>
</dbReference>
<dbReference type="InterPro" id="IPR023600">
    <property type="entry name" value="Folylpolyglutamate_synth_euk"/>
</dbReference>
<feature type="binding site" evidence="19">
    <location>
        <position position="206"/>
    </location>
    <ligand>
        <name>Mg(2+)</name>
        <dbReference type="ChEBI" id="CHEBI:18420"/>
        <label>1</label>
    </ligand>
</feature>
<evidence type="ECO:0000256" key="13">
    <source>
        <dbReference type="ARBA" id="ARBA00022842"/>
    </source>
</evidence>
<comment type="subcellular location">
    <subcellularLocation>
        <location evidence="3">Cytoplasm</location>
    </subcellularLocation>
    <subcellularLocation>
        <location evidence="1">Mitochondrion inner membrane</location>
    </subcellularLocation>
    <subcellularLocation>
        <location evidence="2">Mitochondrion matrix</location>
    </subcellularLocation>
</comment>
<dbReference type="VEuPathDB" id="FungiDB:ASPWEDRAFT_35668"/>
<sequence length="479" mass="53075">MNRTYENALRLLQTRRRSRPKTIVSKAPLDPASGSGTQPLKGLPSIVGMKEWLQDLGHSENDVNNLNVVHIAGTKGKGSTCAFTRSFLQTHGLRTGFPKRVGQYCSPDLRFIRERIQIDGKPISEDQFTRYFFEVWERLMPAESGVGEPVRQPAYLQFILLLALHTFIREKVEATILETHNGGEFDSTNVVAKPVATGITALGMDHILQLGPTIENIAWHKAGIMKPGVPAVSMLQDAGPAEVLRKRAAEKGTSLEFVPVDETLPDNKKVLSVPVQRLNCSIALALSKNFLRATAPGQELTAEDIARGVENFSWAGRFQVIEERNSQWFLDGAHNTLSIVQAAQWFAVNSSPEKCRILIYAHISDQRDGEEMAETLVNALLEEHNLRPDHVIFTTYDETENGSTRIDQTLKSSEKRFSDVIAGYVSIWKKVDRQATVSTEPTIEKALNLARRLGGEKGMQTLVTGSLRLVGGALNLLEA</sequence>
<feature type="region of interest" description="Disordered" evidence="20">
    <location>
        <begin position="19"/>
        <end position="40"/>
    </location>
</feature>
<evidence type="ECO:0000256" key="1">
    <source>
        <dbReference type="ARBA" id="ARBA00004273"/>
    </source>
</evidence>
<evidence type="ECO:0000256" key="8">
    <source>
        <dbReference type="ARBA" id="ARBA00022598"/>
    </source>
</evidence>
<dbReference type="InterPro" id="IPR036565">
    <property type="entry name" value="Mur-like_cat_sf"/>
</dbReference>
<dbReference type="PANTHER" id="PTHR11136:SF5">
    <property type="entry name" value="FOLYLPOLYGLUTAMATE SYNTHASE, MITOCHONDRIAL"/>
    <property type="match status" value="1"/>
</dbReference>
<proteinExistence type="inferred from homology"/>
<evidence type="ECO:0000256" key="12">
    <source>
        <dbReference type="ARBA" id="ARBA00022840"/>
    </source>
</evidence>
<dbReference type="GeneID" id="63750125"/>
<evidence type="ECO:0000256" key="6">
    <source>
        <dbReference type="ARBA" id="ARBA00022490"/>
    </source>
</evidence>
<evidence type="ECO:0000256" key="19">
    <source>
        <dbReference type="PIRSR" id="PIRSR038895-2"/>
    </source>
</evidence>
<keyword evidence="9 19" id="KW-0479">Metal-binding</keyword>
<dbReference type="STRING" id="1073089.A0A1L9RT17"/>
<evidence type="ECO:0000256" key="17">
    <source>
        <dbReference type="PIRNR" id="PIRNR038895"/>
    </source>
</evidence>
<comment type="similarity">
    <text evidence="5 17">Belongs to the folylpolyglutamate synthase family.</text>
</comment>
<dbReference type="UniPathway" id="UPA00850"/>
<evidence type="ECO:0000256" key="9">
    <source>
        <dbReference type="ARBA" id="ARBA00022723"/>
    </source>
</evidence>
<dbReference type="OrthoDB" id="5212574at2759"/>
<evidence type="ECO:0000256" key="7">
    <source>
        <dbReference type="ARBA" id="ARBA00022563"/>
    </source>
</evidence>
<evidence type="ECO:0000256" key="16">
    <source>
        <dbReference type="ARBA" id="ARBA00047493"/>
    </source>
</evidence>
<accession>A0A1L9RT17</accession>
<dbReference type="GO" id="GO:0004326">
    <property type="term" value="F:tetrahydrofolylpolyglutamate synthase activity"/>
    <property type="evidence" value="ECO:0007669"/>
    <property type="project" value="UniProtKB-EC"/>
</dbReference>
<dbReference type="Proteomes" id="UP000184383">
    <property type="component" value="Unassembled WGS sequence"/>
</dbReference>
<dbReference type="RefSeq" id="XP_040691782.1">
    <property type="nucleotide sequence ID" value="XM_040834277.1"/>
</dbReference>
<dbReference type="EC" id="6.3.2.17" evidence="17"/>
<keyword evidence="6" id="KW-0963">Cytoplasm</keyword>
<evidence type="ECO:0000256" key="10">
    <source>
        <dbReference type="ARBA" id="ARBA00022741"/>
    </source>
</evidence>
<keyword evidence="13 19" id="KW-0460">Magnesium</keyword>
<evidence type="ECO:0000256" key="3">
    <source>
        <dbReference type="ARBA" id="ARBA00004496"/>
    </source>
</evidence>
<dbReference type="GO" id="GO:0046872">
    <property type="term" value="F:metal ion binding"/>
    <property type="evidence" value="ECO:0007669"/>
    <property type="project" value="UniProtKB-KW"/>
</dbReference>
<organism evidence="21 22">
    <name type="scientific">Aspergillus wentii DTO 134E9</name>
    <dbReference type="NCBI Taxonomy" id="1073089"/>
    <lineage>
        <taxon>Eukaryota</taxon>
        <taxon>Fungi</taxon>
        <taxon>Dikarya</taxon>
        <taxon>Ascomycota</taxon>
        <taxon>Pezizomycotina</taxon>
        <taxon>Eurotiomycetes</taxon>
        <taxon>Eurotiomycetidae</taxon>
        <taxon>Eurotiales</taxon>
        <taxon>Aspergillaceae</taxon>
        <taxon>Aspergillus</taxon>
        <taxon>Aspergillus subgen. Cremei</taxon>
    </lineage>
</organism>
<dbReference type="EMBL" id="KV878210">
    <property type="protein sequence ID" value="OJJ38106.1"/>
    <property type="molecule type" value="Genomic_DNA"/>
</dbReference>
<evidence type="ECO:0000256" key="2">
    <source>
        <dbReference type="ARBA" id="ARBA00004305"/>
    </source>
</evidence>
<gene>
    <name evidence="21" type="ORF">ASPWEDRAFT_35668</name>
</gene>
<dbReference type="NCBIfam" id="TIGR01499">
    <property type="entry name" value="folC"/>
    <property type="match status" value="1"/>
</dbReference>
<dbReference type="GO" id="GO:0005743">
    <property type="term" value="C:mitochondrial inner membrane"/>
    <property type="evidence" value="ECO:0007669"/>
    <property type="project" value="UniProtKB-SubCell"/>
</dbReference>
<dbReference type="Gene3D" id="3.40.1190.10">
    <property type="entry name" value="Mur-like, catalytic domain"/>
    <property type="match status" value="1"/>
</dbReference>
<feature type="binding site" evidence="19">
    <location>
        <position position="106"/>
    </location>
    <ligand>
        <name>Mg(2+)</name>
        <dbReference type="ChEBI" id="CHEBI:18420"/>
        <label>1</label>
    </ligand>
</feature>
<name>A0A1L9RT17_ASPWE</name>
<comment type="cofactor">
    <cofactor evidence="17">
        <name>a monovalent cation</name>
        <dbReference type="ChEBI" id="CHEBI:60242"/>
    </cofactor>
    <text evidence="17">A monovalent cation.</text>
</comment>
<dbReference type="PIRSF" id="PIRSF038895">
    <property type="entry name" value="FPGS"/>
    <property type="match status" value="1"/>
</dbReference>
<keyword evidence="14" id="KW-0496">Mitochondrion</keyword>
<keyword evidence="7 17" id="KW-0554">One-carbon metabolism</keyword>
<keyword evidence="11" id="KW-0999">Mitochondrion inner membrane</keyword>
<comment type="pathway">
    <text evidence="4 17">Cofactor biosynthesis; tetrahydrofolylpolyglutamate biosynthesis.</text>
</comment>